<dbReference type="InterPro" id="IPR036271">
    <property type="entry name" value="Tet_transcr_reg_TetR-rel_C_sf"/>
</dbReference>
<gene>
    <name evidence="5" type="ORF">CRM94_36570</name>
    <name evidence="4" type="ORF">DM48_3824</name>
</gene>
<dbReference type="PROSITE" id="PS50977">
    <property type="entry name" value="HTH_TETR_2"/>
    <property type="match status" value="1"/>
</dbReference>
<dbReference type="Pfam" id="PF00440">
    <property type="entry name" value="TetR_N"/>
    <property type="match status" value="1"/>
</dbReference>
<dbReference type="Proteomes" id="UP000220629">
    <property type="component" value="Unassembled WGS sequence"/>
</dbReference>
<reference evidence="5" key="3">
    <citation type="submission" date="2017-09" db="EMBL/GenBank/DDBJ databases">
        <title>FDA dAtabase for Regulatory Grade micrObial Sequences (FDA-ARGOS): Supporting development and validation of Infectious Disease Dx tests.</title>
        <authorList>
            <person name="Minogue T."/>
            <person name="Wolcott M."/>
            <person name="Wasieloski L."/>
            <person name="Aguilar W."/>
            <person name="Moore D."/>
            <person name="Tallon L.J."/>
            <person name="Sadzewicz L."/>
            <person name="Ott S."/>
            <person name="Zhao X."/>
            <person name="Nagaraj S."/>
            <person name="Vavikolanu K."/>
            <person name="Aluvathingal J."/>
            <person name="Nadendla S."/>
            <person name="Sichtig H."/>
        </authorList>
    </citation>
    <scope>NUCLEOTIDE SEQUENCE</scope>
    <source>
        <strain evidence="5">FDAARGOS_390</strain>
    </source>
</reference>
<evidence type="ECO:0000256" key="2">
    <source>
        <dbReference type="PROSITE-ProRule" id="PRU00335"/>
    </source>
</evidence>
<keyword evidence="1 2" id="KW-0238">DNA-binding</keyword>
<dbReference type="RefSeq" id="WP_013696484.1">
    <property type="nucleotide sequence ID" value="NZ_CADEPO010000017.1"/>
</dbReference>
<dbReference type="EMBL" id="JPGG01000015">
    <property type="protein sequence ID" value="KGC17696.1"/>
    <property type="molecule type" value="Genomic_DNA"/>
</dbReference>
<dbReference type="SUPFAM" id="SSF48498">
    <property type="entry name" value="Tetracyclin repressor-like, C-terminal domain"/>
    <property type="match status" value="1"/>
</dbReference>
<dbReference type="EMBL" id="PDDY01000004">
    <property type="protein sequence ID" value="PEH39759.1"/>
    <property type="molecule type" value="Genomic_DNA"/>
</dbReference>
<dbReference type="OMA" id="DYEAEFW"/>
<feature type="DNA-binding region" description="H-T-H motif" evidence="2">
    <location>
        <begin position="43"/>
        <end position="62"/>
    </location>
</feature>
<comment type="caution">
    <text evidence="5">The sequence shown here is derived from an EMBL/GenBank/DDBJ whole genome shotgun (WGS) entry which is preliminary data.</text>
</comment>
<dbReference type="Gene3D" id="1.10.357.10">
    <property type="entry name" value="Tetracycline Repressor, domain 2"/>
    <property type="match status" value="1"/>
</dbReference>
<evidence type="ECO:0000313" key="5">
    <source>
        <dbReference type="EMBL" id="PEH39759.1"/>
    </source>
</evidence>
<feature type="domain" description="HTH tetR-type" evidence="3">
    <location>
        <begin position="20"/>
        <end position="80"/>
    </location>
</feature>
<dbReference type="InterPro" id="IPR009057">
    <property type="entry name" value="Homeodomain-like_sf"/>
</dbReference>
<reference evidence="7" key="2">
    <citation type="submission" date="2017-09" db="EMBL/GenBank/DDBJ databases">
        <title>FDA dAtabase for Regulatory Grade micrObial Sequences (FDA-ARGOS): Supporting development and validation of Infectious Disease Dx tests.</title>
        <authorList>
            <person name="Minogue T."/>
            <person name="Wolcott M."/>
            <person name="Wasieloski L."/>
            <person name="Aguilar W."/>
            <person name="Moore D."/>
            <person name="Tallon L."/>
            <person name="Sadzewicz L."/>
            <person name="Ott S."/>
            <person name="Zhao X."/>
            <person name="Nagaraj S."/>
            <person name="Vavikolanu K."/>
            <person name="Aluvathingal J."/>
            <person name="Nadendla S."/>
            <person name="Sichtig H."/>
        </authorList>
    </citation>
    <scope>NUCLEOTIDE SEQUENCE [LARGE SCALE GENOMIC DNA]</scope>
    <source>
        <strain evidence="7">FDAARGOS_390</strain>
    </source>
</reference>
<dbReference type="Proteomes" id="UP000029590">
    <property type="component" value="Unassembled WGS sequence"/>
</dbReference>
<accession>A0A0D5DQM4</accession>
<protein>
    <submittedName>
        <fullName evidence="4">Bacterial regulatory s, tetR family protein</fullName>
    </submittedName>
    <submittedName>
        <fullName evidence="5">TetR/AcrR family transcriptional regulator</fullName>
    </submittedName>
</protein>
<evidence type="ECO:0000259" key="3">
    <source>
        <dbReference type="PROSITE" id="PS50977"/>
    </source>
</evidence>
<sequence length="205" mass="22181">MSAASAKSASASRRSPTAGATAHAQLLDAAETLFYREGVRAVGVDAVVEQAGVNKMSLYRQFASKDELVLAYLERKNEHYFDRFDEDARRLPDDPKAQLLKYVDELAVRAAAPDYRGCPFINVAVEFPDPNHAARASVADNKAELMRRLLALAQGAGAREPRVLAEGIALVIEGIYAASQTYRGEDSPIGAAPRVVRMMIEAACA</sequence>
<dbReference type="GO" id="GO:0000976">
    <property type="term" value="F:transcription cis-regulatory region binding"/>
    <property type="evidence" value="ECO:0007669"/>
    <property type="project" value="TreeGrafter"/>
</dbReference>
<dbReference type="GO" id="GO:0003700">
    <property type="term" value="F:DNA-binding transcription factor activity"/>
    <property type="evidence" value="ECO:0007669"/>
    <property type="project" value="TreeGrafter"/>
</dbReference>
<evidence type="ECO:0000313" key="6">
    <source>
        <dbReference type="Proteomes" id="UP000029590"/>
    </source>
</evidence>
<evidence type="ECO:0000313" key="4">
    <source>
        <dbReference type="EMBL" id="KGC17696.1"/>
    </source>
</evidence>
<dbReference type="InterPro" id="IPR001647">
    <property type="entry name" value="HTH_TetR"/>
</dbReference>
<dbReference type="PRINTS" id="PR00455">
    <property type="entry name" value="HTHTETR"/>
</dbReference>
<name>A0A095FJ51_BURGA</name>
<dbReference type="SUPFAM" id="SSF46689">
    <property type="entry name" value="Homeodomain-like"/>
    <property type="match status" value="1"/>
</dbReference>
<proteinExistence type="predicted"/>
<accession>A0A095FJ51</accession>
<organism evidence="5 7">
    <name type="scientific">Burkholderia gladioli</name>
    <name type="common">Pseudomonas marginata</name>
    <name type="synonym">Phytomonas marginata</name>
    <dbReference type="NCBI Taxonomy" id="28095"/>
    <lineage>
        <taxon>Bacteria</taxon>
        <taxon>Pseudomonadati</taxon>
        <taxon>Pseudomonadota</taxon>
        <taxon>Betaproteobacteria</taxon>
        <taxon>Burkholderiales</taxon>
        <taxon>Burkholderiaceae</taxon>
        <taxon>Burkholderia</taxon>
    </lineage>
</organism>
<dbReference type="InterPro" id="IPR050109">
    <property type="entry name" value="HTH-type_TetR-like_transc_reg"/>
</dbReference>
<dbReference type="OrthoDB" id="116240at2"/>
<evidence type="ECO:0000313" key="7">
    <source>
        <dbReference type="Proteomes" id="UP000220629"/>
    </source>
</evidence>
<dbReference type="KEGG" id="bgo:BM43_1818"/>
<evidence type="ECO:0000256" key="1">
    <source>
        <dbReference type="ARBA" id="ARBA00023125"/>
    </source>
</evidence>
<reference evidence="4 6" key="1">
    <citation type="submission" date="2014-04" db="EMBL/GenBank/DDBJ databases">
        <authorList>
            <person name="Bishop-Lilly K.A."/>
            <person name="Broomall S.M."/>
            <person name="Chain P.S."/>
            <person name="Chertkov O."/>
            <person name="Coyne S.R."/>
            <person name="Daligault H.E."/>
            <person name="Davenport K.W."/>
            <person name="Erkkila T."/>
            <person name="Frey K.G."/>
            <person name="Gibbons H.S."/>
            <person name="Gu W."/>
            <person name="Jaissle J."/>
            <person name="Johnson S.L."/>
            <person name="Koroleva G.I."/>
            <person name="Ladner J.T."/>
            <person name="Lo C.-C."/>
            <person name="Minogue T.D."/>
            <person name="Munk C."/>
            <person name="Palacios G.F."/>
            <person name="Redden C.L."/>
            <person name="Rosenzweig C.N."/>
            <person name="Scholz M.B."/>
            <person name="Teshima H."/>
            <person name="Xu Y."/>
        </authorList>
    </citation>
    <scope>NUCLEOTIDE SEQUENCE [LARGE SCALE GENOMIC DNA]</scope>
    <source>
        <strain evidence="4">Gladioli</strain>
        <strain evidence="6">gladioli</strain>
    </source>
</reference>
<dbReference type="PANTHER" id="PTHR30055">
    <property type="entry name" value="HTH-TYPE TRANSCRIPTIONAL REGULATOR RUTR"/>
    <property type="match status" value="1"/>
</dbReference>
<dbReference type="AlphaFoldDB" id="A0A095FJ51"/>
<dbReference type="PANTHER" id="PTHR30055:SF200">
    <property type="entry name" value="HTH-TYPE TRANSCRIPTIONAL REPRESSOR BDCR"/>
    <property type="match status" value="1"/>
</dbReference>